<dbReference type="RefSeq" id="WP_115483321.1">
    <property type="nucleotide sequence ID" value="NZ_QRCT01000050.1"/>
</dbReference>
<dbReference type="SUPFAM" id="SSF53448">
    <property type="entry name" value="Nucleotide-diphospho-sugar transferases"/>
    <property type="match status" value="2"/>
</dbReference>
<dbReference type="PANTHER" id="PTHR43179">
    <property type="entry name" value="RHAMNOSYLTRANSFERASE WBBL"/>
    <property type="match status" value="1"/>
</dbReference>
<dbReference type="InterPro" id="IPR001173">
    <property type="entry name" value="Glyco_trans_2-like"/>
</dbReference>
<gene>
    <name evidence="2" type="ORF">DWV06_16555</name>
</gene>
<protein>
    <submittedName>
        <fullName evidence="2">Glycosyltransferase family 2 protein</fullName>
    </submittedName>
</protein>
<feature type="domain" description="Glycosyltransferase 2-like" evidence="1">
    <location>
        <begin position="177"/>
        <end position="336"/>
    </location>
</feature>
<evidence type="ECO:0000259" key="1">
    <source>
        <dbReference type="Pfam" id="PF00535"/>
    </source>
</evidence>
<dbReference type="EMBL" id="QRCT01000050">
    <property type="protein sequence ID" value="RDU22140.1"/>
    <property type="molecule type" value="Genomic_DNA"/>
</dbReference>
<evidence type="ECO:0000313" key="3">
    <source>
        <dbReference type="Proteomes" id="UP000255036"/>
    </source>
</evidence>
<dbReference type="CDD" id="cd04186">
    <property type="entry name" value="GT_2_like_c"/>
    <property type="match status" value="1"/>
</dbReference>
<dbReference type="CDD" id="cd04184">
    <property type="entry name" value="GT2_RfbC_Mx_like"/>
    <property type="match status" value="1"/>
</dbReference>
<feature type="domain" description="Glycosyltransferase 2-like" evidence="1">
    <location>
        <begin position="434"/>
        <end position="561"/>
    </location>
</feature>
<organism evidence="2 3">
    <name type="scientific">Anaerosacchariphilus polymeriproducens</name>
    <dbReference type="NCBI Taxonomy" id="1812858"/>
    <lineage>
        <taxon>Bacteria</taxon>
        <taxon>Bacillati</taxon>
        <taxon>Bacillota</taxon>
        <taxon>Clostridia</taxon>
        <taxon>Lachnospirales</taxon>
        <taxon>Lachnospiraceae</taxon>
        <taxon>Anaerosacchariphilus</taxon>
    </lineage>
</organism>
<proteinExistence type="predicted"/>
<comment type="caution">
    <text evidence="2">The sequence shown here is derived from an EMBL/GenBank/DDBJ whole genome shotgun (WGS) entry which is preliminary data.</text>
</comment>
<name>A0A371ARN7_9FIRM</name>
<dbReference type="Proteomes" id="UP000255036">
    <property type="component" value="Unassembled WGS sequence"/>
</dbReference>
<dbReference type="GO" id="GO:0016757">
    <property type="term" value="F:glycosyltransferase activity"/>
    <property type="evidence" value="ECO:0007669"/>
    <property type="project" value="UniProtKB-KW"/>
</dbReference>
<reference evidence="2 3" key="1">
    <citation type="submission" date="2018-07" db="EMBL/GenBank/DDBJ databases">
        <title>Anaerosacharophilus polymeroproducens gen. nov. sp. nov., an anaerobic bacterium isolated from salt field.</title>
        <authorList>
            <person name="Kim W."/>
            <person name="Yang S.-H."/>
            <person name="Oh J."/>
            <person name="Lee J.-H."/>
            <person name="Kwon K.K."/>
        </authorList>
    </citation>
    <scope>NUCLEOTIDE SEQUENCE [LARGE SCALE GENOMIC DNA]</scope>
    <source>
        <strain evidence="2 3">MCWD5</strain>
    </source>
</reference>
<dbReference type="OrthoDB" id="9179784at2"/>
<keyword evidence="2" id="KW-0808">Transferase</keyword>
<evidence type="ECO:0000313" key="2">
    <source>
        <dbReference type="EMBL" id="RDU22140.1"/>
    </source>
</evidence>
<dbReference type="Gene3D" id="3.90.550.10">
    <property type="entry name" value="Spore Coat Polysaccharide Biosynthesis Protein SpsA, Chain A"/>
    <property type="match status" value="2"/>
</dbReference>
<dbReference type="InterPro" id="IPR029044">
    <property type="entry name" value="Nucleotide-diphossugar_trans"/>
</dbReference>
<keyword evidence="3" id="KW-1185">Reference proteome</keyword>
<dbReference type="PANTHER" id="PTHR43179:SF7">
    <property type="entry name" value="RHAMNOSYLTRANSFERASE WBBL"/>
    <property type="match status" value="1"/>
</dbReference>
<sequence>MSIKELEYRIDSVDIMDHECIIKGWAAYENDLTIKVFEDEKEELISRVVFSIRRDVLKMFPNENINPKCGFTIYVKQESATYLQLAFLEEDKKAVEKINLIAARQGQKYAGSNYLQKGIRYLRKNGPIELIKKINYKLFSPGGRVVNYEKWMKKVVPSKEELERQKKEIFAYQPKFSFVIPLYQTPIHFLNALIKSIQEQTYTNWEICFSDGSGLDSPLTGFLEEKTKQDDRIQFVKNDMPLKISENTNEAIKIATGDFVAFADHDDLLTPDALYECVKALNTDKNIELLYSDEDKVTMDGKHYFQPHFKSDFNLDLLRSMNYICHLFVAKRNIVEQAGLLKPKFDGAQDYDFVLRCVELSQNIYHIPKILYHWRSHAESTAENPESKMYAFEAGKNAVQAHLDRLGIKAKVEMGQYLGLYRTKYILEEKPLISILIPNKDHIDDLEKCIKSIEEKSTYKNLEYIIIENNSENEETFVFYDGLKKTNPKVRIVTYEGDFNYSKINNFGVTFASGEYLLFLNNDTQIINEDCLEEMLGFAMRKDVGIVGARLYYEDDTIQHAGVVIGFGGIAGHTFIGFDRESNGYFSRIICSQDYSAVTAACMMTKKSVFQAVGGFTEELAVAFNDVDLCLKVRKSGKLVVYTPFAELYHFESKSRGQEDSEEKIARFQSEIELFEERWPEILKNGDPYYNPNLALQKSDFSLRPL</sequence>
<dbReference type="Pfam" id="PF00535">
    <property type="entry name" value="Glycos_transf_2"/>
    <property type="match status" value="2"/>
</dbReference>
<dbReference type="AlphaFoldDB" id="A0A371ARN7"/>
<accession>A0A371ARN7</accession>